<protein>
    <submittedName>
        <fullName evidence="1">Uncharacterized protein</fullName>
    </submittedName>
</protein>
<reference evidence="1 2" key="1">
    <citation type="submission" date="2019-08" db="EMBL/GenBank/DDBJ databases">
        <title>In-depth cultivation of the pig gut microbiome towards novel bacterial diversity and tailored functional studies.</title>
        <authorList>
            <person name="Wylensek D."/>
            <person name="Hitch T.C.A."/>
            <person name="Clavel T."/>
        </authorList>
    </citation>
    <scope>NUCLEOTIDE SEQUENCE [LARGE SCALE GENOMIC DNA]</scope>
    <source>
        <strain evidence="1 2">RF-GAM-744-WT-7</strain>
    </source>
</reference>
<gene>
    <name evidence="1" type="ORF">FYJ63_10585</name>
</gene>
<evidence type="ECO:0000313" key="2">
    <source>
        <dbReference type="Proteomes" id="UP000442535"/>
    </source>
</evidence>
<evidence type="ECO:0000313" key="1">
    <source>
        <dbReference type="EMBL" id="MST50660.1"/>
    </source>
</evidence>
<organism evidence="1 2">
    <name type="scientific">Mobiluncus porci</name>
    <dbReference type="NCBI Taxonomy" id="2652278"/>
    <lineage>
        <taxon>Bacteria</taxon>
        <taxon>Bacillati</taxon>
        <taxon>Actinomycetota</taxon>
        <taxon>Actinomycetes</taxon>
        <taxon>Actinomycetales</taxon>
        <taxon>Actinomycetaceae</taxon>
        <taxon>Mobiluncus</taxon>
    </lineage>
</organism>
<dbReference type="AlphaFoldDB" id="A0A7K0K6J2"/>
<dbReference type="EMBL" id="VUMY01000026">
    <property type="protein sequence ID" value="MST50660.1"/>
    <property type="molecule type" value="Genomic_DNA"/>
</dbReference>
<comment type="caution">
    <text evidence="1">The sequence shown here is derived from an EMBL/GenBank/DDBJ whole genome shotgun (WGS) entry which is preliminary data.</text>
</comment>
<accession>A0A7K0K6J2</accession>
<sequence length="119" mass="13673">MYYYRQAMKEDIRDYIEGNVEIGEDTDKDELESTLYDDLFIEDSVTGNASGSYTFNRNTARDYVTDNIDLLEEACGELGTDDATIGRWFLNQDFESMDVTIRCHLLSECLHDVVEAITD</sequence>
<dbReference type="Proteomes" id="UP000442535">
    <property type="component" value="Unassembled WGS sequence"/>
</dbReference>
<proteinExistence type="predicted"/>
<name>A0A7K0K6J2_9ACTO</name>
<keyword evidence="2" id="KW-1185">Reference proteome</keyword>